<protein>
    <recommendedName>
        <fullName evidence="5">HSF-type DNA-binding domain-containing protein</fullName>
    </recommendedName>
</protein>
<proteinExistence type="inferred from homology"/>
<gene>
    <name evidence="6" type="ORF">CYCCA115_LOCUS12792</name>
</gene>
<keyword evidence="2" id="KW-0238">DNA-binding</keyword>
<dbReference type="InterPro" id="IPR036388">
    <property type="entry name" value="WH-like_DNA-bd_sf"/>
</dbReference>
<dbReference type="FunFam" id="1.10.10.10:FF:000479">
    <property type="entry name" value="Predicted protein"/>
    <property type="match status" value="1"/>
</dbReference>
<evidence type="ECO:0000256" key="1">
    <source>
        <dbReference type="ARBA" id="ARBA00004123"/>
    </source>
</evidence>
<evidence type="ECO:0000256" key="2">
    <source>
        <dbReference type="ARBA" id="ARBA00023125"/>
    </source>
</evidence>
<reference evidence="6" key="1">
    <citation type="submission" date="2023-08" db="EMBL/GenBank/DDBJ databases">
        <authorList>
            <person name="Audoor S."/>
            <person name="Bilcke G."/>
        </authorList>
    </citation>
    <scope>NUCLEOTIDE SEQUENCE</scope>
</reference>
<name>A0AAD2FRK6_9STRA</name>
<dbReference type="SUPFAM" id="SSF46785">
    <property type="entry name" value="Winged helix' DNA-binding domain"/>
    <property type="match status" value="1"/>
</dbReference>
<dbReference type="Gene3D" id="1.10.10.10">
    <property type="entry name" value="Winged helix-like DNA-binding domain superfamily/Winged helix DNA-binding domain"/>
    <property type="match status" value="1"/>
</dbReference>
<dbReference type="AlphaFoldDB" id="A0AAD2FRK6"/>
<dbReference type="Pfam" id="PF00447">
    <property type="entry name" value="HSF_DNA-bind"/>
    <property type="match status" value="1"/>
</dbReference>
<dbReference type="PANTHER" id="PTHR10015:SF206">
    <property type="entry name" value="HSF-TYPE DNA-BINDING DOMAIN-CONTAINING PROTEIN"/>
    <property type="match status" value="1"/>
</dbReference>
<dbReference type="GO" id="GO:0003700">
    <property type="term" value="F:DNA-binding transcription factor activity"/>
    <property type="evidence" value="ECO:0007669"/>
    <property type="project" value="InterPro"/>
</dbReference>
<dbReference type="InterPro" id="IPR000232">
    <property type="entry name" value="HSF_DNA-bd"/>
</dbReference>
<dbReference type="GO" id="GO:0043565">
    <property type="term" value="F:sequence-specific DNA binding"/>
    <property type="evidence" value="ECO:0007669"/>
    <property type="project" value="InterPro"/>
</dbReference>
<evidence type="ECO:0000256" key="3">
    <source>
        <dbReference type="ARBA" id="ARBA00023242"/>
    </source>
</evidence>
<evidence type="ECO:0000313" key="6">
    <source>
        <dbReference type="EMBL" id="CAJ1950856.1"/>
    </source>
</evidence>
<dbReference type="PANTHER" id="PTHR10015">
    <property type="entry name" value="HEAT SHOCK TRANSCRIPTION FACTOR"/>
    <property type="match status" value="1"/>
</dbReference>
<comment type="caution">
    <text evidence="6">The sequence shown here is derived from an EMBL/GenBank/DDBJ whole genome shotgun (WGS) entry which is preliminary data.</text>
</comment>
<dbReference type="EMBL" id="CAKOGP040001770">
    <property type="protein sequence ID" value="CAJ1950856.1"/>
    <property type="molecule type" value="Genomic_DNA"/>
</dbReference>
<evidence type="ECO:0000313" key="7">
    <source>
        <dbReference type="Proteomes" id="UP001295423"/>
    </source>
</evidence>
<dbReference type="GO" id="GO:0005634">
    <property type="term" value="C:nucleus"/>
    <property type="evidence" value="ECO:0007669"/>
    <property type="project" value="UniProtKB-SubCell"/>
</dbReference>
<keyword evidence="3" id="KW-0539">Nucleus</keyword>
<dbReference type="InterPro" id="IPR036390">
    <property type="entry name" value="WH_DNA-bd_sf"/>
</dbReference>
<comment type="similarity">
    <text evidence="4">Belongs to the HSF family.</text>
</comment>
<dbReference type="SMART" id="SM00415">
    <property type="entry name" value="HSF"/>
    <property type="match status" value="1"/>
</dbReference>
<dbReference type="Proteomes" id="UP001295423">
    <property type="component" value="Unassembled WGS sequence"/>
</dbReference>
<evidence type="ECO:0000256" key="4">
    <source>
        <dbReference type="RuleBase" id="RU004020"/>
    </source>
</evidence>
<keyword evidence="7" id="KW-1185">Reference proteome</keyword>
<accession>A0AAD2FRK6</accession>
<feature type="domain" description="HSF-type DNA-binding" evidence="5">
    <location>
        <begin position="47"/>
        <end position="148"/>
    </location>
</feature>
<sequence length="252" mass="29338">MVNNKSFDERFLTNYTCKRQVFMSAFFKNLDLSTISKKRKASRPRKMANPFPMKLYSMLQEARQKQWEDVVSWAPDGLSFRVHDIDRFMTDVLPIYFNQSKFKSFQRQLNFYNFTRIMNNGGLEGAYTYRHRYLIRGNKEMCTKIIRIVGQDKPRKKSSSNISSSTQAVEDMQPIPTNLITINNDITPYCQQTSMLPDTEDLSTYLAPPPAAIDDDISFLLNFDDTPLDLEDPVFFDGKQFHLLSDEISTII</sequence>
<organism evidence="6 7">
    <name type="scientific">Cylindrotheca closterium</name>
    <dbReference type="NCBI Taxonomy" id="2856"/>
    <lineage>
        <taxon>Eukaryota</taxon>
        <taxon>Sar</taxon>
        <taxon>Stramenopiles</taxon>
        <taxon>Ochrophyta</taxon>
        <taxon>Bacillariophyta</taxon>
        <taxon>Bacillariophyceae</taxon>
        <taxon>Bacillariophycidae</taxon>
        <taxon>Bacillariales</taxon>
        <taxon>Bacillariaceae</taxon>
        <taxon>Cylindrotheca</taxon>
    </lineage>
</organism>
<evidence type="ECO:0000259" key="5">
    <source>
        <dbReference type="SMART" id="SM00415"/>
    </source>
</evidence>
<comment type="subcellular location">
    <subcellularLocation>
        <location evidence="1">Nucleus</location>
    </subcellularLocation>
</comment>